<protein>
    <submittedName>
        <fullName evidence="2">ATP-binding protein</fullName>
    </submittedName>
</protein>
<name>A0ABW2B8P0_9RHOB</name>
<accession>A0ABW2B8P0</accession>
<gene>
    <name evidence="2" type="ORF">ACFQFQ_19650</name>
</gene>
<comment type="caution">
    <text evidence="2">The sequence shown here is derived from an EMBL/GenBank/DDBJ whole genome shotgun (WGS) entry which is preliminary data.</text>
</comment>
<dbReference type="EMBL" id="JBHSWG010000001">
    <property type="protein sequence ID" value="MFC6761183.1"/>
    <property type="molecule type" value="Genomic_DNA"/>
</dbReference>
<evidence type="ECO:0000313" key="2">
    <source>
        <dbReference type="EMBL" id="MFC6761183.1"/>
    </source>
</evidence>
<dbReference type="Proteomes" id="UP001596353">
    <property type="component" value="Unassembled WGS sequence"/>
</dbReference>
<dbReference type="InterPro" id="IPR036890">
    <property type="entry name" value="HATPase_C_sf"/>
</dbReference>
<organism evidence="2 3">
    <name type="scientific">Sulfitobacter porphyrae</name>
    <dbReference type="NCBI Taxonomy" id="1246864"/>
    <lineage>
        <taxon>Bacteria</taxon>
        <taxon>Pseudomonadati</taxon>
        <taxon>Pseudomonadota</taxon>
        <taxon>Alphaproteobacteria</taxon>
        <taxon>Rhodobacterales</taxon>
        <taxon>Roseobacteraceae</taxon>
        <taxon>Sulfitobacter</taxon>
    </lineage>
</organism>
<evidence type="ECO:0000259" key="1">
    <source>
        <dbReference type="Pfam" id="PF13581"/>
    </source>
</evidence>
<dbReference type="InterPro" id="IPR003594">
    <property type="entry name" value="HATPase_dom"/>
</dbReference>
<keyword evidence="2" id="KW-0547">Nucleotide-binding</keyword>
<dbReference type="Gene3D" id="3.30.565.10">
    <property type="entry name" value="Histidine kinase-like ATPase, C-terminal domain"/>
    <property type="match status" value="1"/>
</dbReference>
<feature type="domain" description="Histidine kinase/HSP90-like ATPase" evidence="1">
    <location>
        <begin position="23"/>
        <end position="70"/>
    </location>
</feature>
<proteinExistence type="predicted"/>
<keyword evidence="2" id="KW-0067">ATP-binding</keyword>
<dbReference type="GO" id="GO:0005524">
    <property type="term" value="F:ATP binding"/>
    <property type="evidence" value="ECO:0007669"/>
    <property type="project" value="UniProtKB-KW"/>
</dbReference>
<dbReference type="Pfam" id="PF13581">
    <property type="entry name" value="HATPase_c_2"/>
    <property type="match status" value="1"/>
</dbReference>
<sequence>MTSSTALSPETLPFPFDIRFKSSKPAVREALAGVRQALAPLELDMEELQTVELVLAEVLNNIVEHAYAEQE</sequence>
<reference evidence="3" key="1">
    <citation type="journal article" date="2019" name="Int. J. Syst. Evol. Microbiol.">
        <title>The Global Catalogue of Microorganisms (GCM) 10K type strain sequencing project: providing services to taxonomists for standard genome sequencing and annotation.</title>
        <authorList>
            <consortium name="The Broad Institute Genomics Platform"/>
            <consortium name="The Broad Institute Genome Sequencing Center for Infectious Disease"/>
            <person name="Wu L."/>
            <person name="Ma J."/>
        </authorList>
    </citation>
    <scope>NUCLEOTIDE SEQUENCE [LARGE SCALE GENOMIC DNA]</scope>
    <source>
        <strain evidence="3">CCUG 66188</strain>
    </source>
</reference>
<evidence type="ECO:0000313" key="3">
    <source>
        <dbReference type="Proteomes" id="UP001596353"/>
    </source>
</evidence>
<keyword evidence="3" id="KW-1185">Reference proteome</keyword>